<evidence type="ECO:0000313" key="2">
    <source>
        <dbReference type="EMBL" id="KIG18955.1"/>
    </source>
</evidence>
<dbReference type="NCBIfam" id="NF041163">
    <property type="entry name" value="encap_f2b"/>
    <property type="match status" value="1"/>
</dbReference>
<dbReference type="Pfam" id="PF19307">
    <property type="entry name" value="SrpI-like"/>
    <property type="match status" value="1"/>
</dbReference>
<evidence type="ECO:0000313" key="3">
    <source>
        <dbReference type="Proteomes" id="UP000031599"/>
    </source>
</evidence>
<evidence type="ECO:0000259" key="1">
    <source>
        <dbReference type="PROSITE" id="PS50042"/>
    </source>
</evidence>
<dbReference type="Proteomes" id="UP000031599">
    <property type="component" value="Unassembled WGS sequence"/>
</dbReference>
<accession>A0A0C2DBX3</accession>
<name>A0A0C2DBX3_9BACT</name>
<dbReference type="InterPro" id="IPR018490">
    <property type="entry name" value="cNMP-bd_dom_sf"/>
</dbReference>
<comment type="caution">
    <text evidence="2">The sequence shown here is derived from an EMBL/GenBank/DDBJ whole genome shotgun (WGS) entry which is preliminary data.</text>
</comment>
<dbReference type="InterPro" id="IPR045641">
    <property type="entry name" value="SrpI-like"/>
</dbReference>
<gene>
    <name evidence="2" type="ORF">DB30_06566</name>
</gene>
<protein>
    <submittedName>
        <fullName evidence="2">cAMP-binding protein</fullName>
    </submittedName>
</protein>
<dbReference type="InterPro" id="IPR000595">
    <property type="entry name" value="cNMP-bd_dom"/>
</dbReference>
<dbReference type="PANTHER" id="PTHR24567">
    <property type="entry name" value="CRP FAMILY TRANSCRIPTIONAL REGULATORY PROTEIN"/>
    <property type="match status" value="1"/>
</dbReference>
<dbReference type="CDD" id="cd00038">
    <property type="entry name" value="CAP_ED"/>
    <property type="match status" value="1"/>
</dbReference>
<dbReference type="SMART" id="SM00100">
    <property type="entry name" value="cNMP"/>
    <property type="match status" value="1"/>
</dbReference>
<feature type="domain" description="Cyclic nucleotide-binding" evidence="1">
    <location>
        <begin position="56"/>
        <end position="164"/>
    </location>
</feature>
<dbReference type="InterPro" id="IPR049817">
    <property type="entry name" value="Encap_f2b"/>
</dbReference>
<dbReference type="PROSITE" id="PS50042">
    <property type="entry name" value="CNMP_BINDING_3"/>
    <property type="match status" value="1"/>
</dbReference>
<organism evidence="2 3">
    <name type="scientific">Enhygromyxa salina</name>
    <dbReference type="NCBI Taxonomy" id="215803"/>
    <lineage>
        <taxon>Bacteria</taxon>
        <taxon>Pseudomonadati</taxon>
        <taxon>Myxococcota</taxon>
        <taxon>Polyangia</taxon>
        <taxon>Nannocystales</taxon>
        <taxon>Nannocystaceae</taxon>
        <taxon>Enhygromyxa</taxon>
    </lineage>
</organism>
<reference evidence="2 3" key="1">
    <citation type="submission" date="2014-12" db="EMBL/GenBank/DDBJ databases">
        <title>Genome assembly of Enhygromyxa salina DSM 15201.</title>
        <authorList>
            <person name="Sharma G."/>
            <person name="Subramanian S."/>
        </authorList>
    </citation>
    <scope>NUCLEOTIDE SEQUENCE [LARGE SCALE GENOMIC DNA]</scope>
    <source>
        <strain evidence="2 3">DSM 15201</strain>
    </source>
</reference>
<sequence length="431" mass="48177">MQGISPRWLLQLLPWVDVPGGVYRVNRRLSHVAGDGRIEFTDVGGSVRVIPHELCELPCLQGFEDAEILEALADRFVQREHAAGEVIAEVGEPAERLFLLARGRASRTRLGKYGDTLDLGALGDGDHFGDDGLLQSGQAWAFTVRAETPCTVLTLERSAFEGMLREVTALRDHVDAFVDSMRKPQDKHGQAAIEFSAGHRGEVALPHTFVNYERRPREYELSVAQTILKVHTRVDDLYNGSMNQTEQQLRLTIEALRERQEHELINNPDFGLLHNVVGKQRLQTRNGAPTPDDLDELLCRRRRTQFFLAQPRTIAAFGQECTRRGLYPETTEVAGKTVHAWRGVPLLPCDKIPITDARTTSILAMRTGEEHQGVIGLHQTGIPHEYEPSLNVRFMGINERAVISYLVSAYYSVAILVPDALGVLENVELGR</sequence>
<dbReference type="Gene3D" id="2.60.120.10">
    <property type="entry name" value="Jelly Rolls"/>
    <property type="match status" value="1"/>
</dbReference>
<dbReference type="Pfam" id="PF00027">
    <property type="entry name" value="cNMP_binding"/>
    <property type="match status" value="1"/>
</dbReference>
<proteinExistence type="predicted"/>
<dbReference type="InterPro" id="IPR014710">
    <property type="entry name" value="RmlC-like_jellyroll"/>
</dbReference>
<dbReference type="GO" id="GO:0003700">
    <property type="term" value="F:DNA-binding transcription factor activity"/>
    <property type="evidence" value="ECO:0007669"/>
    <property type="project" value="TreeGrafter"/>
</dbReference>
<dbReference type="SUPFAM" id="SSF51206">
    <property type="entry name" value="cAMP-binding domain-like"/>
    <property type="match status" value="1"/>
</dbReference>
<dbReference type="GO" id="GO:0005829">
    <property type="term" value="C:cytosol"/>
    <property type="evidence" value="ECO:0007669"/>
    <property type="project" value="TreeGrafter"/>
</dbReference>
<dbReference type="PANTHER" id="PTHR24567:SF74">
    <property type="entry name" value="HTH-TYPE TRANSCRIPTIONAL REGULATOR ARCR"/>
    <property type="match status" value="1"/>
</dbReference>
<dbReference type="InterPro" id="IPR050397">
    <property type="entry name" value="Env_Response_Regulators"/>
</dbReference>
<dbReference type="AlphaFoldDB" id="A0A0C2DBX3"/>
<dbReference type="EMBL" id="JMCC02000007">
    <property type="protein sequence ID" value="KIG18955.1"/>
    <property type="molecule type" value="Genomic_DNA"/>
</dbReference>